<organism evidence="2 3">
    <name type="scientific">Chthonomonas calidirosea (strain DSM 23976 / ICMP 18418 / T49)</name>
    <dbReference type="NCBI Taxonomy" id="1303518"/>
    <lineage>
        <taxon>Bacteria</taxon>
        <taxon>Bacillati</taxon>
        <taxon>Armatimonadota</taxon>
        <taxon>Chthonomonadia</taxon>
        <taxon>Chthonomonadales</taxon>
        <taxon>Chthonomonadaceae</taxon>
        <taxon>Chthonomonas</taxon>
    </lineage>
</organism>
<dbReference type="Proteomes" id="UP000014227">
    <property type="component" value="Chromosome I"/>
</dbReference>
<accession>S0EVI3</accession>
<name>S0EVI3_CHTCT</name>
<evidence type="ECO:0000313" key="3">
    <source>
        <dbReference type="Proteomes" id="UP000014227"/>
    </source>
</evidence>
<keyword evidence="1" id="KW-0812">Transmembrane</keyword>
<evidence type="ECO:0000256" key="1">
    <source>
        <dbReference type="SAM" id="Phobius"/>
    </source>
</evidence>
<dbReference type="STRING" id="454171.CP488_02475"/>
<dbReference type="RefSeq" id="WP_016482969.1">
    <property type="nucleotide sequence ID" value="NC_021487.1"/>
</dbReference>
<protein>
    <submittedName>
        <fullName evidence="2">Uncharacterized protein</fullName>
    </submittedName>
</protein>
<proteinExistence type="predicted"/>
<dbReference type="HOGENOM" id="CLU_1281310_0_0_0"/>
<dbReference type="InParanoid" id="S0EVI3"/>
<keyword evidence="3" id="KW-1185">Reference proteome</keyword>
<dbReference type="KEGG" id="ccz:CCALI_01620"/>
<gene>
    <name evidence="2" type="ORF">CCALI_01620</name>
</gene>
<dbReference type="AlphaFoldDB" id="S0EVI3"/>
<sequence length="215" mass="23247">MAFSPSQNKMCLLLSRRLLIGSSQTIKNSLIKSLLTLEANHVIIFVGYSHGTRLQQKRKRRYLYATGLSWVVDPILLCLCELVILGSHAFAQTVKTSGLPIPPTGVGLGQTYSITVRATAPTGLTVMSVTIKSVQQDESTGNWHLGGAYTFNGSGLGPTIIHTFSVANYSCVEVYWSGEAQWSNGTVTAWVPPLQPYGSGYGPYITYDPSCGNVP</sequence>
<evidence type="ECO:0000313" key="2">
    <source>
        <dbReference type="EMBL" id="CCW35436.1"/>
    </source>
</evidence>
<feature type="transmembrane region" description="Helical" evidence="1">
    <location>
        <begin position="62"/>
        <end position="85"/>
    </location>
</feature>
<keyword evidence="1" id="KW-1133">Transmembrane helix</keyword>
<reference evidence="3" key="1">
    <citation type="submission" date="2013-03" db="EMBL/GenBank/DDBJ databases">
        <title>Genome sequence of Chthonomonas calidirosea, the first sequenced genome from the Armatimonadetes phylum (formally candidate division OP10).</title>
        <authorList>
            <person name="Lee K.C.Y."/>
            <person name="Morgan X.C."/>
            <person name="Dunfield P.F."/>
            <person name="Tamas I."/>
            <person name="Houghton K.M."/>
            <person name="Vyssotski M."/>
            <person name="Ryan J.L.J."/>
            <person name="Lagutin K."/>
            <person name="McDonald I.R."/>
            <person name="Stott M.B."/>
        </authorList>
    </citation>
    <scope>NUCLEOTIDE SEQUENCE [LARGE SCALE GENOMIC DNA]</scope>
    <source>
        <strain evidence="3">DSM 23976 / ICMP 18418 / T49</strain>
    </source>
</reference>
<keyword evidence="1" id="KW-0472">Membrane</keyword>
<dbReference type="EMBL" id="HF951689">
    <property type="protein sequence ID" value="CCW35436.1"/>
    <property type="molecule type" value="Genomic_DNA"/>
</dbReference>